<dbReference type="RefSeq" id="WP_189888339.1">
    <property type="nucleotide sequence ID" value="NZ_BMVN01000014.1"/>
</dbReference>
<accession>A0ABQ3CQL7</accession>
<dbReference type="EMBL" id="BMVN01000014">
    <property type="protein sequence ID" value="GHA33636.1"/>
    <property type="molecule type" value="Genomic_DNA"/>
</dbReference>
<proteinExistence type="predicted"/>
<name>A0ABQ3CQL7_9ACTN</name>
<keyword evidence="1" id="KW-0812">Transmembrane</keyword>
<evidence type="ECO:0000313" key="3">
    <source>
        <dbReference type="Proteomes" id="UP000653644"/>
    </source>
</evidence>
<comment type="caution">
    <text evidence="2">The sequence shown here is derived from an EMBL/GenBank/DDBJ whole genome shotgun (WGS) entry which is preliminary data.</text>
</comment>
<keyword evidence="1" id="KW-0472">Membrane</keyword>
<feature type="transmembrane region" description="Helical" evidence="1">
    <location>
        <begin position="44"/>
        <end position="66"/>
    </location>
</feature>
<evidence type="ECO:0000313" key="2">
    <source>
        <dbReference type="EMBL" id="GHA33636.1"/>
    </source>
</evidence>
<protein>
    <submittedName>
        <fullName evidence="2">Uncharacterized protein</fullName>
    </submittedName>
</protein>
<organism evidence="2 3">
    <name type="scientific">Streptomyces canarius</name>
    <dbReference type="NCBI Taxonomy" id="285453"/>
    <lineage>
        <taxon>Bacteria</taxon>
        <taxon>Bacillati</taxon>
        <taxon>Actinomycetota</taxon>
        <taxon>Actinomycetes</taxon>
        <taxon>Kitasatosporales</taxon>
        <taxon>Streptomycetaceae</taxon>
        <taxon>Streptomyces</taxon>
    </lineage>
</organism>
<reference evidence="3" key="1">
    <citation type="journal article" date="2019" name="Int. J. Syst. Evol. Microbiol.">
        <title>The Global Catalogue of Microorganisms (GCM) 10K type strain sequencing project: providing services to taxonomists for standard genome sequencing and annotation.</title>
        <authorList>
            <consortium name="The Broad Institute Genomics Platform"/>
            <consortium name="The Broad Institute Genome Sequencing Center for Infectious Disease"/>
            <person name="Wu L."/>
            <person name="Ma J."/>
        </authorList>
    </citation>
    <scope>NUCLEOTIDE SEQUENCE [LARGE SCALE GENOMIC DNA]</scope>
    <source>
        <strain evidence="3">JCM 4733</strain>
    </source>
</reference>
<keyword evidence="1" id="KW-1133">Transmembrane helix</keyword>
<evidence type="ECO:0000256" key="1">
    <source>
        <dbReference type="SAM" id="Phobius"/>
    </source>
</evidence>
<dbReference type="Proteomes" id="UP000653644">
    <property type="component" value="Unassembled WGS sequence"/>
</dbReference>
<keyword evidence="3" id="KW-1185">Reference proteome</keyword>
<gene>
    <name evidence="2" type="ORF">GCM10010345_42720</name>
</gene>
<sequence>MTNLRTLATRPVVPWAAVALAVVAGLPPATRVYAHIVRYGFGTVWIVPALVEAALLVTGVAVLAAVRRRRTP</sequence>